<protein>
    <submittedName>
        <fullName evidence="1">Uncharacterized protein</fullName>
    </submittedName>
</protein>
<accession>A0A8S5TXY6</accession>
<dbReference type="EMBL" id="BK015958">
    <property type="protein sequence ID" value="DAF87051.1"/>
    <property type="molecule type" value="Genomic_DNA"/>
</dbReference>
<name>A0A8S5TXY6_9CAUD</name>
<reference evidence="1" key="1">
    <citation type="journal article" date="2021" name="Proc. Natl. Acad. Sci. U.S.A.">
        <title>A Catalog of Tens of Thousands of Viruses from Human Metagenomes Reveals Hidden Associations with Chronic Diseases.</title>
        <authorList>
            <person name="Tisza M.J."/>
            <person name="Buck C.B."/>
        </authorList>
    </citation>
    <scope>NUCLEOTIDE SEQUENCE</scope>
    <source>
        <strain evidence="1">CtTn33</strain>
    </source>
</reference>
<proteinExistence type="predicted"/>
<sequence>MVPAANRRQPETQPAPWRVFLWSIAVNTLYLDPESWDLALDAEGNIALSAMPHAQDVASAARLFAGEAWYDTDRGIPYFDETLGGRQPFALYRHRLIEAALGVPGVSAAEVDVAMDDGRVLSGSLKFTADNRNYEIAL</sequence>
<evidence type="ECO:0000313" key="1">
    <source>
        <dbReference type="EMBL" id="DAF87051.1"/>
    </source>
</evidence>
<organism evidence="1">
    <name type="scientific">Myoviridae sp. ctTn33</name>
    <dbReference type="NCBI Taxonomy" id="2825113"/>
    <lineage>
        <taxon>Viruses</taxon>
        <taxon>Duplodnaviria</taxon>
        <taxon>Heunggongvirae</taxon>
        <taxon>Uroviricota</taxon>
        <taxon>Caudoviricetes</taxon>
    </lineage>
</organism>